<accession>A0A1M7CRS6</accession>
<dbReference type="EMBL" id="FNTI01000001">
    <property type="protein sequence ID" value="SED74126.1"/>
    <property type="molecule type" value="Genomic_DNA"/>
</dbReference>
<evidence type="ECO:0000313" key="2">
    <source>
        <dbReference type="EMBL" id="SED74126.1"/>
    </source>
</evidence>
<dbReference type="AlphaFoldDB" id="A0A1M7CRS6"/>
<reference evidence="2 3" key="1">
    <citation type="submission" date="2016-10" db="EMBL/GenBank/DDBJ databases">
        <authorList>
            <person name="de Groot N.N."/>
        </authorList>
    </citation>
    <scope>NUCLEOTIDE SEQUENCE [LARGE SCALE GENOMIC DNA]</scope>
    <source>
        <strain evidence="2 3">GAS522</strain>
    </source>
</reference>
<dbReference type="InterPro" id="IPR029068">
    <property type="entry name" value="Glyas_Bleomycin-R_OHBP_Dase"/>
</dbReference>
<dbReference type="Gene3D" id="3.10.180.10">
    <property type="entry name" value="2,3-Dihydroxybiphenyl 1,2-Dioxygenase, domain 1"/>
    <property type="match status" value="1"/>
</dbReference>
<dbReference type="SUPFAM" id="SSF54593">
    <property type="entry name" value="Glyoxalase/Bleomycin resistance protein/Dihydroxybiphenyl dioxygenase"/>
    <property type="match status" value="1"/>
</dbReference>
<gene>
    <name evidence="2" type="ORF">SAMN05444171_5002</name>
</gene>
<dbReference type="PANTHER" id="PTHR40265:SF1">
    <property type="entry name" value="GLYOXALASE-LIKE DOMAIN-CONTAINING PROTEIN"/>
    <property type="match status" value="1"/>
</dbReference>
<dbReference type="InterPro" id="IPR025870">
    <property type="entry name" value="Glyoxalase-like_dom"/>
</dbReference>
<evidence type="ECO:0000259" key="1">
    <source>
        <dbReference type="Pfam" id="PF13468"/>
    </source>
</evidence>
<name>A0A1M7CRS6_9BRAD</name>
<evidence type="ECO:0000313" key="3">
    <source>
        <dbReference type="Proteomes" id="UP000183208"/>
    </source>
</evidence>
<organism evidence="2 3">
    <name type="scientific">Bradyrhizobium lablabi</name>
    <dbReference type="NCBI Taxonomy" id="722472"/>
    <lineage>
        <taxon>Bacteria</taxon>
        <taxon>Pseudomonadati</taxon>
        <taxon>Pseudomonadota</taxon>
        <taxon>Alphaproteobacteria</taxon>
        <taxon>Hyphomicrobiales</taxon>
        <taxon>Nitrobacteraceae</taxon>
        <taxon>Bradyrhizobium</taxon>
    </lineage>
</organism>
<feature type="domain" description="Glyoxalase-like" evidence="1">
    <location>
        <begin position="9"/>
        <end position="188"/>
    </location>
</feature>
<dbReference type="RefSeq" id="WP_074824741.1">
    <property type="nucleotide sequence ID" value="NZ_FNTI01000001.1"/>
</dbReference>
<protein>
    <submittedName>
        <fullName evidence="2">Glyoxalase-like domain-containing protein</fullName>
    </submittedName>
</protein>
<dbReference type="PANTHER" id="PTHR40265">
    <property type="entry name" value="BLL2707 PROTEIN"/>
    <property type="match status" value="1"/>
</dbReference>
<sequence length="285" mass="30141">MPLTSIIGLDHLVVLVQDIDRAQAGFEALGFRVTPRGFHAPPLPTQNHTAVFAENYIELLYFPPETSAASRFAYLPPGYEGPAIVGLRPTDSSAVHKELVSLGFDPPPLSEGGRTVDTPDGPRRASWRNQRFPDDAPGLPALFSCGHLTRSLVYRPEWMEHPNGALGVTEVVMVHPRPESLAADHARLVGPDRVEVTAEGFAARWGSAMFHILSPAGAAARYPGAALPIVPRAGCLIGATVAVASLPAATAILDRNGVATIRSSPGGVVPLGDATAGMILEFREG</sequence>
<proteinExistence type="predicted"/>
<dbReference type="Pfam" id="PF13468">
    <property type="entry name" value="Glyoxalase_3"/>
    <property type="match status" value="1"/>
</dbReference>
<dbReference type="Proteomes" id="UP000183208">
    <property type="component" value="Unassembled WGS sequence"/>
</dbReference>